<comment type="caution">
    <text evidence="5">The sequence shown here is derived from an EMBL/GenBank/DDBJ whole genome shotgun (WGS) entry which is preliminary data.</text>
</comment>
<feature type="transmembrane region" description="Helical" evidence="4">
    <location>
        <begin position="12"/>
        <end position="29"/>
    </location>
</feature>
<dbReference type="STRING" id="3818.A0A444YA03"/>
<keyword evidence="4" id="KW-0812">Transmembrane</keyword>
<dbReference type="InterPro" id="IPR050498">
    <property type="entry name" value="Ycf3"/>
</dbReference>
<sequence length="220" mass="23840">MDSNNDSSLNNVVLQILLVVLMAFSFYFIHDAPKKLFSSLRNRNRAHVQANHHFVRGAQILAKARASPSRSSASSLAKQAQDEARQAIALDPTDAAAHLLVALALDLRGLSAAAIDSLDAALSPALARSLSDGERADALVKRAELRMTVGPGQRGRADPAMADLQEALRISPKNAKALFLLGKYYEGKKMEKEAIEAYMEALKAEPQLRKAQEALQRLGS</sequence>
<dbReference type="InterPro" id="IPR011990">
    <property type="entry name" value="TPR-like_helical_dom_sf"/>
</dbReference>
<keyword evidence="2 3" id="KW-0802">TPR repeat</keyword>
<dbReference type="Pfam" id="PF13181">
    <property type="entry name" value="TPR_8"/>
    <property type="match status" value="1"/>
</dbReference>
<dbReference type="PANTHER" id="PTHR44858:SF1">
    <property type="entry name" value="UDP-N-ACETYLGLUCOSAMINE--PEPTIDE N-ACETYLGLUCOSAMINYLTRANSFERASE SPINDLY-RELATED"/>
    <property type="match status" value="1"/>
</dbReference>
<dbReference type="PROSITE" id="PS50005">
    <property type="entry name" value="TPR"/>
    <property type="match status" value="1"/>
</dbReference>
<keyword evidence="6" id="KW-1185">Reference proteome</keyword>
<keyword evidence="4" id="KW-0472">Membrane</keyword>
<feature type="repeat" description="TPR" evidence="3">
    <location>
        <begin position="175"/>
        <end position="208"/>
    </location>
</feature>
<keyword evidence="1" id="KW-0677">Repeat</keyword>
<protein>
    <submittedName>
        <fullName evidence="5">Uncharacterized protein</fullName>
    </submittedName>
</protein>
<dbReference type="EMBL" id="SDMP01000017">
    <property type="protein sequence ID" value="RYQ98696.1"/>
    <property type="molecule type" value="Genomic_DNA"/>
</dbReference>
<evidence type="ECO:0000313" key="6">
    <source>
        <dbReference type="Proteomes" id="UP000289738"/>
    </source>
</evidence>
<proteinExistence type="predicted"/>
<gene>
    <name evidence="5" type="ORF">Ahy_B07g086457</name>
</gene>
<dbReference type="SMART" id="SM00028">
    <property type="entry name" value="TPR"/>
    <property type="match status" value="2"/>
</dbReference>
<name>A0A444YA03_ARAHY</name>
<evidence type="ECO:0000256" key="4">
    <source>
        <dbReference type="SAM" id="Phobius"/>
    </source>
</evidence>
<accession>A0A444YA03</accession>
<dbReference type="Gramene" id="arahy.Tifrunner.gnm2.ann2.Ah17g228300.1">
    <property type="protein sequence ID" value="arahy.Tifrunner.gnm2.ann2.Ah17g228300.1-CDS-1"/>
    <property type="gene ID" value="arahy.Tifrunner.gnm2.ann2.Ah17g228300"/>
</dbReference>
<evidence type="ECO:0000256" key="2">
    <source>
        <dbReference type="ARBA" id="ARBA00022803"/>
    </source>
</evidence>
<dbReference type="Proteomes" id="UP000289738">
    <property type="component" value="Chromosome B07"/>
</dbReference>
<reference evidence="5 6" key="1">
    <citation type="submission" date="2019-01" db="EMBL/GenBank/DDBJ databases">
        <title>Sequencing of cultivated peanut Arachis hypogaea provides insights into genome evolution and oil improvement.</title>
        <authorList>
            <person name="Chen X."/>
        </authorList>
    </citation>
    <scope>NUCLEOTIDE SEQUENCE [LARGE SCALE GENOMIC DNA]</scope>
    <source>
        <strain evidence="6">cv. Fuhuasheng</strain>
        <tissue evidence="5">Leaves</tissue>
    </source>
</reference>
<dbReference type="AlphaFoldDB" id="A0A444YA03"/>
<evidence type="ECO:0000256" key="3">
    <source>
        <dbReference type="PROSITE-ProRule" id="PRU00339"/>
    </source>
</evidence>
<dbReference type="SUPFAM" id="SSF48452">
    <property type="entry name" value="TPR-like"/>
    <property type="match status" value="1"/>
</dbReference>
<keyword evidence="4" id="KW-1133">Transmembrane helix</keyword>
<evidence type="ECO:0000256" key="1">
    <source>
        <dbReference type="ARBA" id="ARBA00022737"/>
    </source>
</evidence>
<evidence type="ECO:0000313" key="5">
    <source>
        <dbReference type="EMBL" id="RYQ98696.1"/>
    </source>
</evidence>
<organism evidence="5 6">
    <name type="scientific">Arachis hypogaea</name>
    <name type="common">Peanut</name>
    <dbReference type="NCBI Taxonomy" id="3818"/>
    <lineage>
        <taxon>Eukaryota</taxon>
        <taxon>Viridiplantae</taxon>
        <taxon>Streptophyta</taxon>
        <taxon>Embryophyta</taxon>
        <taxon>Tracheophyta</taxon>
        <taxon>Spermatophyta</taxon>
        <taxon>Magnoliopsida</taxon>
        <taxon>eudicotyledons</taxon>
        <taxon>Gunneridae</taxon>
        <taxon>Pentapetalae</taxon>
        <taxon>rosids</taxon>
        <taxon>fabids</taxon>
        <taxon>Fabales</taxon>
        <taxon>Fabaceae</taxon>
        <taxon>Papilionoideae</taxon>
        <taxon>50 kb inversion clade</taxon>
        <taxon>dalbergioids sensu lato</taxon>
        <taxon>Dalbergieae</taxon>
        <taxon>Pterocarpus clade</taxon>
        <taxon>Arachis</taxon>
    </lineage>
</organism>
<dbReference type="InterPro" id="IPR019734">
    <property type="entry name" value="TPR_rpt"/>
</dbReference>
<dbReference type="SMR" id="A0A444YA03"/>
<dbReference type="Gene3D" id="1.25.40.10">
    <property type="entry name" value="Tetratricopeptide repeat domain"/>
    <property type="match status" value="1"/>
</dbReference>
<dbReference type="PANTHER" id="PTHR44858">
    <property type="entry name" value="TETRATRICOPEPTIDE REPEAT PROTEIN 6"/>
    <property type="match status" value="1"/>
</dbReference>